<evidence type="ECO:0000313" key="3">
    <source>
        <dbReference type="EMBL" id="CAD8089013.1"/>
    </source>
</evidence>
<organism evidence="3 4">
    <name type="scientific">Paramecium primaurelia</name>
    <dbReference type="NCBI Taxonomy" id="5886"/>
    <lineage>
        <taxon>Eukaryota</taxon>
        <taxon>Sar</taxon>
        <taxon>Alveolata</taxon>
        <taxon>Ciliophora</taxon>
        <taxon>Intramacronucleata</taxon>
        <taxon>Oligohymenophorea</taxon>
        <taxon>Peniculida</taxon>
        <taxon>Parameciidae</taxon>
        <taxon>Paramecium</taxon>
    </lineage>
</organism>
<dbReference type="InterPro" id="IPR031567">
    <property type="entry name" value="CRIM_dom"/>
</dbReference>
<gene>
    <name evidence="3" type="ORF">PPRIM_AZ9-3.1.T0820187</name>
</gene>
<evidence type="ECO:0000313" key="4">
    <source>
        <dbReference type="Proteomes" id="UP000688137"/>
    </source>
</evidence>
<feature type="domain" description="CRIM" evidence="2">
    <location>
        <begin position="12"/>
        <end position="117"/>
    </location>
</feature>
<dbReference type="Proteomes" id="UP000688137">
    <property type="component" value="Unassembled WGS sequence"/>
</dbReference>
<protein>
    <recommendedName>
        <fullName evidence="2">CRIM domain-containing protein</fullName>
    </recommendedName>
</protein>
<comment type="caution">
    <text evidence="3">The sequence shown here is derived from an EMBL/GenBank/DDBJ whole genome shotgun (WGS) entry which is preliminary data.</text>
</comment>
<dbReference type="AlphaFoldDB" id="A0A8S1NHS0"/>
<evidence type="ECO:0000256" key="1">
    <source>
        <dbReference type="SAM" id="MobiDB-lite"/>
    </source>
</evidence>
<feature type="region of interest" description="Disordered" evidence="1">
    <location>
        <begin position="127"/>
        <end position="173"/>
    </location>
</feature>
<reference evidence="3" key="1">
    <citation type="submission" date="2021-01" db="EMBL/GenBank/DDBJ databases">
        <authorList>
            <consortium name="Genoscope - CEA"/>
            <person name="William W."/>
        </authorList>
    </citation>
    <scope>NUCLEOTIDE SEQUENCE</scope>
</reference>
<dbReference type="EMBL" id="CAJJDM010000085">
    <property type="protein sequence ID" value="CAD8089013.1"/>
    <property type="molecule type" value="Genomic_DNA"/>
</dbReference>
<accession>A0A8S1NHS0</accession>
<feature type="compositionally biased region" description="Low complexity" evidence="1">
    <location>
        <begin position="127"/>
        <end position="145"/>
    </location>
</feature>
<keyword evidence="4" id="KW-1185">Reference proteome</keyword>
<feature type="compositionally biased region" description="Polar residues" evidence="1">
    <location>
        <begin position="146"/>
        <end position="155"/>
    </location>
</feature>
<name>A0A8S1NHS0_PARPR</name>
<dbReference type="Pfam" id="PF16978">
    <property type="entry name" value="CRIM"/>
    <property type="match status" value="1"/>
</dbReference>
<feature type="compositionally biased region" description="Low complexity" evidence="1">
    <location>
        <begin position="156"/>
        <end position="171"/>
    </location>
</feature>
<evidence type="ECO:0000259" key="2">
    <source>
        <dbReference type="Pfam" id="PF16978"/>
    </source>
</evidence>
<sequence length="186" mass="21174">MNLKQQDNQQGNQAQYNKKYAIYYQKSGEEDLKQIVLELPSIFTVGDCIDFTIDQIKIQDSTFQFSGQTDRFKLKVAKKNGKPKDDLPALDNEQQLIDTGAIVFALVLNQNQQQFEKQITFAPTNNQTNQINQSNQTQQQQVNLQDSSIKQRTSYSNSLSNNKKSKNGGNDQKNDANGFCFFKQCA</sequence>
<proteinExistence type="predicted"/>
<dbReference type="OMA" id="FKFQGSA"/>